<dbReference type="Proteomes" id="UP000245638">
    <property type="component" value="Unassembled WGS sequence"/>
</dbReference>
<evidence type="ECO:0000313" key="1">
    <source>
        <dbReference type="EMBL" id="PVU74216.1"/>
    </source>
</evidence>
<gene>
    <name evidence="1" type="ORF">DDW13_08425</name>
</gene>
<reference evidence="1 2" key="1">
    <citation type="journal article" date="2015" name="Appl. Environ. Microbiol.">
        <title>Nanoarchaeota, Their Sulfolobales Host, and Nanoarchaeota Virus Distribution across Yellowstone National Park Hot Springs.</title>
        <authorList>
            <person name="Munson-McGee J.H."/>
            <person name="Field E.K."/>
            <person name="Bateson M."/>
            <person name="Rooney C."/>
            <person name="Stepanauskas R."/>
            <person name="Young M.J."/>
        </authorList>
    </citation>
    <scope>NUCLEOTIDE SEQUENCE [LARGE SCALE GENOMIC DNA]</scope>
    <source>
        <strain evidence="1">SCGC AC-742_N10</strain>
    </source>
</reference>
<dbReference type="EMBL" id="QEFD01000232">
    <property type="protein sequence ID" value="PVU74216.1"/>
    <property type="molecule type" value="Genomic_DNA"/>
</dbReference>
<proteinExistence type="predicted"/>
<name>A0A2T9X294_9CREN</name>
<comment type="caution">
    <text evidence="1">The sequence shown here is derived from an EMBL/GenBank/DDBJ whole genome shotgun (WGS) entry which is preliminary data.</text>
</comment>
<evidence type="ECO:0000313" key="2">
    <source>
        <dbReference type="Proteomes" id="UP000245638"/>
    </source>
</evidence>
<dbReference type="AlphaFoldDB" id="A0A2T9X294"/>
<sequence>MREVKRKPKIDKFLEYFREATGFSCNIEYDIEGNLPFSSYYIYVTRKLVELAINKCEIPMNENDVKETLEMIDDAMFDSRLIRALRKAQELNLPILYRDGEDPVPLSEKEVRINLLTSFPLPKPRFLESSLIHLAGILPVEISKDSSLIQFENGLWSSLYGLPYPMNNSWKWIWDLNWASLIELLN</sequence>
<accession>A0A2T9X294</accession>
<organism evidence="1 2">
    <name type="scientific">Acidianus hospitalis</name>
    <dbReference type="NCBI Taxonomy" id="563177"/>
    <lineage>
        <taxon>Archaea</taxon>
        <taxon>Thermoproteota</taxon>
        <taxon>Thermoprotei</taxon>
        <taxon>Sulfolobales</taxon>
        <taxon>Sulfolobaceae</taxon>
        <taxon>Acidianus</taxon>
    </lineage>
</organism>
<protein>
    <submittedName>
        <fullName evidence="1">Uncharacterized protein</fullName>
    </submittedName>
</protein>